<keyword evidence="2" id="KW-1185">Reference proteome</keyword>
<sequence length="674" mass="77558">MDLPAKLTKLNFIRQKTFEEEEIKNTRDDIVSLIKESSQKALINGFGNNSKLLERKNAQKFNSLLSSNSIQRKLDIFDTFIKYPAVSSIDINIPTTIVRNENFPSNLVQTAKTGKVVTRPCSEEEYYNIETEYEENAPLYIYKALNKEGDLMHSKESAKTVWNSSKETAKMQHYILSFSNPASIIRVLWVDGAKTKYFSIINYKKLSRKVKTEPKPAAVDPGFAQKRRLSTFDYRTLLNKSSQSINNPFKVKSEKESVLIPKGRSKSFSYSTSEEFYASINPPKETKNNLFTQISKDNSNEFLVNPKNPEKCFVVETKGQFPEISAMTAKIIEFLNKYPFKDNYINGIVLDFIQNRDKKWFLLKCKEFANSLNTSLRRSQPIKIPETISICFRRQRNKYSSLDNSKVEEFIVEAPEQDLNKSVVKSTNSLAGLYRNKSNPKPIPENELYDKCYTLNERSDKIANNEGEMSINSMSTAPQKCPFYFADSSPMSCLFSSVRRKNPLIINHPTEIFAKAKKPSFSTMVDTFVKNHINTIVDNLDEMNLSTQATKVKNENLVEKYGGKPFWDQFIFSLCNKILENNSLIKYFKCAKLENFTMIVSGMFNLFNGTIDPKFRRRIRAAHQPLELSEKEFNSFSDIYESTLVEFQIKELDKSIMMAQIRSLKTLVCKQGTD</sequence>
<name>A0AAU9KA67_9CILI</name>
<evidence type="ECO:0000313" key="2">
    <source>
        <dbReference type="Proteomes" id="UP001162131"/>
    </source>
</evidence>
<organism evidence="1 2">
    <name type="scientific">Blepharisma stoltei</name>
    <dbReference type="NCBI Taxonomy" id="1481888"/>
    <lineage>
        <taxon>Eukaryota</taxon>
        <taxon>Sar</taxon>
        <taxon>Alveolata</taxon>
        <taxon>Ciliophora</taxon>
        <taxon>Postciliodesmatophora</taxon>
        <taxon>Heterotrichea</taxon>
        <taxon>Heterotrichida</taxon>
        <taxon>Blepharismidae</taxon>
        <taxon>Blepharisma</taxon>
    </lineage>
</organism>
<evidence type="ECO:0000313" key="1">
    <source>
        <dbReference type="EMBL" id="CAG9334576.1"/>
    </source>
</evidence>
<proteinExistence type="predicted"/>
<protein>
    <submittedName>
        <fullName evidence="1">Uncharacterized protein</fullName>
    </submittedName>
</protein>
<dbReference type="GO" id="GO:0020037">
    <property type="term" value="F:heme binding"/>
    <property type="evidence" value="ECO:0007669"/>
    <property type="project" value="InterPro"/>
</dbReference>
<dbReference type="SUPFAM" id="SSF46458">
    <property type="entry name" value="Globin-like"/>
    <property type="match status" value="1"/>
</dbReference>
<accession>A0AAU9KA67</accession>
<comment type="caution">
    <text evidence="1">The sequence shown here is derived from an EMBL/GenBank/DDBJ whole genome shotgun (WGS) entry which is preliminary data.</text>
</comment>
<reference evidence="1" key="1">
    <citation type="submission" date="2021-09" db="EMBL/GenBank/DDBJ databases">
        <authorList>
            <consortium name="AG Swart"/>
            <person name="Singh M."/>
            <person name="Singh A."/>
            <person name="Seah K."/>
            <person name="Emmerich C."/>
        </authorList>
    </citation>
    <scope>NUCLEOTIDE SEQUENCE</scope>
    <source>
        <strain evidence="1">ATCC30299</strain>
    </source>
</reference>
<gene>
    <name evidence="1" type="ORF">BSTOLATCC_MIC61188</name>
</gene>
<dbReference type="EMBL" id="CAJZBQ010000058">
    <property type="protein sequence ID" value="CAG9334576.1"/>
    <property type="molecule type" value="Genomic_DNA"/>
</dbReference>
<dbReference type="InterPro" id="IPR009050">
    <property type="entry name" value="Globin-like_sf"/>
</dbReference>
<dbReference type="AlphaFoldDB" id="A0AAU9KA67"/>
<dbReference type="Proteomes" id="UP001162131">
    <property type="component" value="Unassembled WGS sequence"/>
</dbReference>
<dbReference type="GO" id="GO:0019825">
    <property type="term" value="F:oxygen binding"/>
    <property type="evidence" value="ECO:0007669"/>
    <property type="project" value="InterPro"/>
</dbReference>
<dbReference type="Gene3D" id="1.10.490.10">
    <property type="entry name" value="Globins"/>
    <property type="match status" value="1"/>
</dbReference>
<dbReference type="InterPro" id="IPR012292">
    <property type="entry name" value="Globin/Proto"/>
</dbReference>